<dbReference type="STRING" id="93759.A0A1R3HJ19"/>
<dbReference type="GO" id="GO:0016020">
    <property type="term" value="C:membrane"/>
    <property type="evidence" value="ECO:0007669"/>
    <property type="project" value="InterPro"/>
</dbReference>
<dbReference type="PANTHER" id="PTHR30540:SF137">
    <property type="entry name" value="POTASSIUM TRANSPORTER"/>
    <property type="match status" value="1"/>
</dbReference>
<dbReference type="AlphaFoldDB" id="A0A1R3HJ19"/>
<gene>
    <name evidence="1" type="ORF">COLO4_28672</name>
</gene>
<organism evidence="1 2">
    <name type="scientific">Corchorus olitorius</name>
    <dbReference type="NCBI Taxonomy" id="93759"/>
    <lineage>
        <taxon>Eukaryota</taxon>
        <taxon>Viridiplantae</taxon>
        <taxon>Streptophyta</taxon>
        <taxon>Embryophyta</taxon>
        <taxon>Tracheophyta</taxon>
        <taxon>Spermatophyta</taxon>
        <taxon>Magnoliopsida</taxon>
        <taxon>eudicotyledons</taxon>
        <taxon>Gunneridae</taxon>
        <taxon>Pentapetalae</taxon>
        <taxon>rosids</taxon>
        <taxon>malvids</taxon>
        <taxon>Malvales</taxon>
        <taxon>Malvaceae</taxon>
        <taxon>Grewioideae</taxon>
        <taxon>Apeibeae</taxon>
        <taxon>Corchorus</taxon>
    </lineage>
</organism>
<protein>
    <submittedName>
        <fullName evidence="1">Potassium transporter 13-like protein</fullName>
    </submittedName>
</protein>
<name>A0A1R3HJ19_9ROSI</name>
<dbReference type="GO" id="GO:0015079">
    <property type="term" value="F:potassium ion transmembrane transporter activity"/>
    <property type="evidence" value="ECO:0007669"/>
    <property type="project" value="InterPro"/>
</dbReference>
<accession>A0A1R3HJ19</accession>
<comment type="caution">
    <text evidence="1">The sequence shown here is derived from an EMBL/GenBank/DDBJ whole genome shotgun (WGS) entry which is preliminary data.</text>
</comment>
<proteinExistence type="predicted"/>
<evidence type="ECO:0000313" key="1">
    <source>
        <dbReference type="EMBL" id="OMO70254.1"/>
    </source>
</evidence>
<keyword evidence="2" id="KW-1185">Reference proteome</keyword>
<evidence type="ECO:0000313" key="2">
    <source>
        <dbReference type="Proteomes" id="UP000187203"/>
    </source>
</evidence>
<reference evidence="2" key="1">
    <citation type="submission" date="2013-09" db="EMBL/GenBank/DDBJ databases">
        <title>Corchorus olitorius genome sequencing.</title>
        <authorList>
            <person name="Alam M."/>
            <person name="Haque M.S."/>
            <person name="Islam M.S."/>
            <person name="Emdad E.M."/>
            <person name="Islam M.M."/>
            <person name="Ahmed B."/>
            <person name="Halim A."/>
            <person name="Hossen Q.M.M."/>
            <person name="Hossain M.Z."/>
            <person name="Ahmed R."/>
            <person name="Khan M.M."/>
            <person name="Islam R."/>
            <person name="Rashid M.M."/>
            <person name="Khan S.A."/>
            <person name="Rahman M.S."/>
            <person name="Alam M."/>
            <person name="Yahiya A.S."/>
            <person name="Khan M.S."/>
            <person name="Azam M.S."/>
            <person name="Haque T."/>
            <person name="Lashkar M.Z.H."/>
            <person name="Akhand A.I."/>
            <person name="Morshed G."/>
            <person name="Roy S."/>
            <person name="Uddin K.S."/>
            <person name="Rabeya T."/>
            <person name="Hossain A.S."/>
            <person name="Chowdhury A."/>
            <person name="Snigdha A.R."/>
            <person name="Mortoza M.S."/>
            <person name="Matin S.A."/>
            <person name="Hoque S.M.E."/>
            <person name="Islam M.K."/>
            <person name="Roy D.K."/>
            <person name="Haider R."/>
            <person name="Moosa M.M."/>
            <person name="Elias S.M."/>
            <person name="Hasan A.M."/>
            <person name="Jahan S."/>
            <person name="Shafiuddin M."/>
            <person name="Mahmood N."/>
            <person name="Shommy N.S."/>
        </authorList>
    </citation>
    <scope>NUCLEOTIDE SEQUENCE [LARGE SCALE GENOMIC DNA]</scope>
    <source>
        <strain evidence="2">cv. O-4</strain>
    </source>
</reference>
<dbReference type="Proteomes" id="UP000187203">
    <property type="component" value="Unassembled WGS sequence"/>
</dbReference>
<dbReference type="OrthoDB" id="504708at2759"/>
<dbReference type="InterPro" id="IPR003855">
    <property type="entry name" value="K+_transporter"/>
</dbReference>
<sequence>MITSSVKWMMHEYSVEGYNNLVFCEIKYELVGNKKRKSSSSTVDHANDESSVKKICLGSHNTHQLANQEFDQENQNPVPIMVINTHSHENRDGSVLLNFNDHRVVVEDLPLMATNIVTYDLNPTSPDQILDDSFFSELEQLWEWRNSIIFVLGADDNGEGGTFALYSLLCRHSRMGLLNTTDVADEHMSPDKSEEFIEDTRSSLLIKHFFEKY</sequence>
<dbReference type="EMBL" id="AWUE01020021">
    <property type="protein sequence ID" value="OMO70254.1"/>
    <property type="molecule type" value="Genomic_DNA"/>
</dbReference>
<dbReference type="PANTHER" id="PTHR30540">
    <property type="entry name" value="OSMOTIC STRESS POTASSIUM TRANSPORTER"/>
    <property type="match status" value="1"/>
</dbReference>